<dbReference type="EMBL" id="UOFI01000040">
    <property type="protein sequence ID" value="VAW63307.1"/>
    <property type="molecule type" value="Genomic_DNA"/>
</dbReference>
<reference evidence="1" key="1">
    <citation type="submission" date="2018-06" db="EMBL/GenBank/DDBJ databases">
        <authorList>
            <person name="Zhirakovskaya E."/>
        </authorList>
    </citation>
    <scope>NUCLEOTIDE SEQUENCE</scope>
</reference>
<dbReference type="AlphaFoldDB" id="A0A3B0XJK6"/>
<protein>
    <recommendedName>
        <fullName evidence="2">Lipoprotein</fullName>
    </recommendedName>
</protein>
<dbReference type="PROSITE" id="PS51257">
    <property type="entry name" value="PROKAR_LIPOPROTEIN"/>
    <property type="match status" value="1"/>
</dbReference>
<accession>A0A3B0XJK6</accession>
<gene>
    <name evidence="1" type="ORF">MNBD_GAMMA09-528</name>
</gene>
<name>A0A3B0XJK6_9ZZZZ</name>
<organism evidence="1">
    <name type="scientific">hydrothermal vent metagenome</name>
    <dbReference type="NCBI Taxonomy" id="652676"/>
    <lineage>
        <taxon>unclassified sequences</taxon>
        <taxon>metagenomes</taxon>
        <taxon>ecological metagenomes</taxon>
    </lineage>
</organism>
<proteinExistence type="predicted"/>
<sequence length="198" mass="23103">MTNFKFLIFPALLTLTLSCSPQYGLKQVDRTSQERTLLGLFTIKLPQGDNWYDLNSAKNSISFRKTIESKGNTFTVSTNVKKVSKTFNSKQQFLSTVKSARIHSDVPANYNLLKHDEKIDSSLADYCTKFRLKTTQKGQQRHKKYERKIIEKHGFTCLHPKRRDLMITIQYTTESQLFYISRENLLEGENFIRSLTFR</sequence>
<evidence type="ECO:0008006" key="2">
    <source>
        <dbReference type="Google" id="ProtNLM"/>
    </source>
</evidence>
<evidence type="ECO:0000313" key="1">
    <source>
        <dbReference type="EMBL" id="VAW63307.1"/>
    </source>
</evidence>